<dbReference type="AlphaFoldDB" id="A0A917Y4A9"/>
<gene>
    <name evidence="2" type="ORF">GCM10007971_35410</name>
</gene>
<keyword evidence="1" id="KW-0472">Membrane</keyword>
<keyword evidence="1" id="KW-1133">Transmembrane helix</keyword>
<keyword evidence="3" id="KW-1185">Reference proteome</keyword>
<name>A0A917Y4A9_9BACI</name>
<feature type="transmembrane region" description="Helical" evidence="1">
    <location>
        <begin position="12"/>
        <end position="33"/>
    </location>
</feature>
<evidence type="ECO:0008006" key="4">
    <source>
        <dbReference type="Google" id="ProtNLM"/>
    </source>
</evidence>
<comment type="caution">
    <text evidence="2">The sequence shown here is derived from an EMBL/GenBank/DDBJ whole genome shotgun (WGS) entry which is preliminary data.</text>
</comment>
<dbReference type="Proteomes" id="UP000624041">
    <property type="component" value="Unassembled WGS sequence"/>
</dbReference>
<feature type="transmembrane region" description="Helical" evidence="1">
    <location>
        <begin position="91"/>
        <end position="121"/>
    </location>
</feature>
<evidence type="ECO:0000313" key="3">
    <source>
        <dbReference type="Proteomes" id="UP000624041"/>
    </source>
</evidence>
<dbReference type="EMBL" id="BMOS01000042">
    <property type="protein sequence ID" value="GGN65990.1"/>
    <property type="molecule type" value="Genomic_DNA"/>
</dbReference>
<keyword evidence="1" id="KW-0812">Transmembrane</keyword>
<dbReference type="RefSeq" id="WP_188859304.1">
    <property type="nucleotide sequence ID" value="NZ_BMOS01000042.1"/>
</dbReference>
<evidence type="ECO:0000313" key="2">
    <source>
        <dbReference type="EMBL" id="GGN65990.1"/>
    </source>
</evidence>
<sequence length="132" mass="14244">MKNKNLRTGRLLSKIGGMICLIIAGVMLFISMVKPVSITLKGEQYIVTIWEMASYPSAFQFWMGILFYLIVLGIAGLLISKRISVMPTKGLGITLILLGIPALPVVGAGVLYMIAGAHIVFAAGMKNMQNSI</sequence>
<protein>
    <recommendedName>
        <fullName evidence="4">DUF4064 domain-containing protein</fullName>
    </recommendedName>
</protein>
<organism evidence="2 3">
    <name type="scientific">Oceanobacillus indicireducens</name>
    <dbReference type="NCBI Taxonomy" id="1004261"/>
    <lineage>
        <taxon>Bacteria</taxon>
        <taxon>Bacillati</taxon>
        <taxon>Bacillota</taxon>
        <taxon>Bacilli</taxon>
        <taxon>Bacillales</taxon>
        <taxon>Bacillaceae</taxon>
        <taxon>Oceanobacillus</taxon>
    </lineage>
</organism>
<evidence type="ECO:0000256" key="1">
    <source>
        <dbReference type="SAM" id="Phobius"/>
    </source>
</evidence>
<reference evidence="2" key="1">
    <citation type="journal article" date="2014" name="Int. J. Syst. Evol. Microbiol.">
        <title>Complete genome sequence of Corynebacterium casei LMG S-19264T (=DSM 44701T), isolated from a smear-ripened cheese.</title>
        <authorList>
            <consortium name="US DOE Joint Genome Institute (JGI-PGF)"/>
            <person name="Walter F."/>
            <person name="Albersmeier A."/>
            <person name="Kalinowski J."/>
            <person name="Ruckert C."/>
        </authorList>
    </citation>
    <scope>NUCLEOTIDE SEQUENCE</scope>
    <source>
        <strain evidence="2">JCM 17251</strain>
    </source>
</reference>
<accession>A0A917Y4A9</accession>
<proteinExistence type="predicted"/>
<reference evidence="2" key="2">
    <citation type="submission" date="2020-09" db="EMBL/GenBank/DDBJ databases">
        <authorList>
            <person name="Sun Q."/>
            <person name="Ohkuma M."/>
        </authorList>
    </citation>
    <scope>NUCLEOTIDE SEQUENCE</scope>
    <source>
        <strain evidence="2">JCM 17251</strain>
    </source>
</reference>
<feature type="transmembrane region" description="Helical" evidence="1">
    <location>
        <begin position="59"/>
        <end position="79"/>
    </location>
</feature>